<keyword evidence="3" id="KW-1185">Reference proteome</keyword>
<accession>A0A6B0TVY9</accession>
<dbReference type="NCBIfam" id="TIGR04123">
    <property type="entry name" value="P_estr_lig_assc"/>
    <property type="match status" value="1"/>
</dbReference>
<dbReference type="PANTHER" id="PTHR39323">
    <property type="entry name" value="BLR1149 PROTEIN"/>
    <property type="match status" value="1"/>
</dbReference>
<dbReference type="InterPro" id="IPR026336">
    <property type="entry name" value="PdeM-like"/>
</dbReference>
<dbReference type="Proteomes" id="UP000436016">
    <property type="component" value="Unassembled WGS sequence"/>
</dbReference>
<dbReference type="SUPFAM" id="SSF56300">
    <property type="entry name" value="Metallo-dependent phosphatases"/>
    <property type="match status" value="1"/>
</dbReference>
<dbReference type="GO" id="GO:0004519">
    <property type="term" value="F:endonuclease activity"/>
    <property type="evidence" value="ECO:0007669"/>
    <property type="project" value="UniProtKB-KW"/>
</dbReference>
<dbReference type="Gene3D" id="3.60.21.10">
    <property type="match status" value="1"/>
</dbReference>
<reference evidence="2 3" key="1">
    <citation type="submission" date="2019-12" db="EMBL/GenBank/DDBJ databases">
        <title>Strain KN286 was isolated from seawater, which was collected from Caroline Seamount in the tropical western Pacific.</title>
        <authorList>
            <person name="Wang Q."/>
        </authorList>
    </citation>
    <scope>NUCLEOTIDE SEQUENCE [LARGE SCALE GENOMIC DNA]</scope>
    <source>
        <strain evidence="2 3">KN286</strain>
    </source>
</reference>
<keyword evidence="2" id="KW-0378">Hydrolase</keyword>
<protein>
    <submittedName>
        <fullName evidence="2">Ligase-associated DNA damage response endonuclease PdeM</fullName>
        <ecNumber evidence="2">3.1.-.-</ecNumber>
    </submittedName>
</protein>
<comment type="caution">
    <text evidence="2">The sequence shown here is derived from an EMBL/GenBank/DDBJ whole genome shotgun (WGS) entry which is preliminary data.</text>
</comment>
<gene>
    <name evidence="2" type="primary">pdeM</name>
    <name evidence="2" type="ORF">GSH16_07675</name>
</gene>
<evidence type="ECO:0000313" key="3">
    <source>
        <dbReference type="Proteomes" id="UP000436016"/>
    </source>
</evidence>
<keyword evidence="2" id="KW-0540">Nuclease</keyword>
<dbReference type="PIRSF" id="PIRSF000887">
    <property type="entry name" value="Pesterase_MJ0037"/>
    <property type="match status" value="1"/>
</dbReference>
<dbReference type="GO" id="GO:0016787">
    <property type="term" value="F:hydrolase activity"/>
    <property type="evidence" value="ECO:0007669"/>
    <property type="project" value="UniProtKB-KW"/>
</dbReference>
<name>A0A6B0TVY9_9RHOB</name>
<feature type="domain" description="Calcineurin-like phosphoesterase" evidence="1">
    <location>
        <begin position="27"/>
        <end position="123"/>
    </location>
</feature>
<evidence type="ECO:0000259" key="1">
    <source>
        <dbReference type="Pfam" id="PF00149"/>
    </source>
</evidence>
<dbReference type="Pfam" id="PF00149">
    <property type="entry name" value="Metallophos"/>
    <property type="match status" value="1"/>
</dbReference>
<dbReference type="InterPro" id="IPR004843">
    <property type="entry name" value="Calcineurin-like_PHP"/>
</dbReference>
<dbReference type="InterPro" id="IPR029052">
    <property type="entry name" value="Metallo-depent_PP-like"/>
</dbReference>
<dbReference type="RefSeq" id="WP_160853699.1">
    <property type="nucleotide sequence ID" value="NZ_WUWG01000003.1"/>
</dbReference>
<organism evidence="2 3">
    <name type="scientific">Oceanomicrobium pacificus</name>
    <dbReference type="NCBI Taxonomy" id="2692916"/>
    <lineage>
        <taxon>Bacteria</taxon>
        <taxon>Pseudomonadati</taxon>
        <taxon>Pseudomonadota</taxon>
        <taxon>Alphaproteobacteria</taxon>
        <taxon>Rhodobacterales</taxon>
        <taxon>Paracoccaceae</taxon>
        <taxon>Oceanomicrobium</taxon>
    </lineage>
</organism>
<dbReference type="GO" id="GO:0016874">
    <property type="term" value="F:ligase activity"/>
    <property type="evidence" value="ECO:0007669"/>
    <property type="project" value="UniProtKB-KW"/>
</dbReference>
<evidence type="ECO:0000313" key="2">
    <source>
        <dbReference type="EMBL" id="MXU65324.1"/>
    </source>
</evidence>
<dbReference type="AlphaFoldDB" id="A0A6B0TVY9"/>
<dbReference type="PANTHER" id="PTHR39323:SF1">
    <property type="entry name" value="BLR1149 PROTEIN"/>
    <property type="match status" value="1"/>
</dbReference>
<dbReference type="InterPro" id="IPR024173">
    <property type="entry name" value="Pesterase_MJ0037-like"/>
</dbReference>
<proteinExistence type="predicted"/>
<keyword evidence="2" id="KW-0255">Endonuclease</keyword>
<sequence length="224" mass="23665">MTAYEFSLSGTSMQARADGTLWLPEARALCVADLHFGKSERMARRGGSLLPPYDSTETLIRLADAVRACNPATVYCLGDSFDDDAAGLALPPDIEDGLTGLMAGREWVWIAGNHDPAPIALGGSHRDRATVGPVTLRHIADPSETGPELSGHYHPKHGVATRAGRQVRRCFLISGARAILPAFGCYTGGLSCTKAPLDALLKPGAVAVMLGRRAVPVPLDRALA</sequence>
<dbReference type="EMBL" id="WUWG01000003">
    <property type="protein sequence ID" value="MXU65324.1"/>
    <property type="molecule type" value="Genomic_DNA"/>
</dbReference>
<keyword evidence="2" id="KW-0436">Ligase</keyword>
<dbReference type="EC" id="3.1.-.-" evidence="2"/>